<organism evidence="10 11">
    <name type="scientific">Piscinibacter gummiphilus</name>
    <dbReference type="NCBI Taxonomy" id="946333"/>
    <lineage>
        <taxon>Bacteria</taxon>
        <taxon>Pseudomonadati</taxon>
        <taxon>Pseudomonadota</taxon>
        <taxon>Betaproteobacteria</taxon>
        <taxon>Burkholderiales</taxon>
        <taxon>Sphaerotilaceae</taxon>
        <taxon>Piscinibacter</taxon>
    </lineage>
</organism>
<dbReference type="RefSeq" id="WP_316703526.1">
    <property type="nucleotide sequence ID" value="NZ_CP136336.1"/>
</dbReference>
<dbReference type="PANTHER" id="PTHR43767">
    <property type="entry name" value="LONG-CHAIN-FATTY-ACID--COA LIGASE"/>
    <property type="match status" value="1"/>
</dbReference>
<dbReference type="Pfam" id="PF13193">
    <property type="entry name" value="AMP-binding_C"/>
    <property type="match status" value="1"/>
</dbReference>
<name>A0ABZ0D1K0_9BURK</name>
<comment type="pathway">
    <text evidence="2">Lipid metabolism; fatty acid beta-oxidation.</text>
</comment>
<evidence type="ECO:0000256" key="6">
    <source>
        <dbReference type="ARBA" id="ARBA00039545"/>
    </source>
</evidence>
<keyword evidence="11" id="KW-1185">Reference proteome</keyword>
<evidence type="ECO:0000256" key="2">
    <source>
        <dbReference type="ARBA" id="ARBA00005005"/>
    </source>
</evidence>
<dbReference type="EMBL" id="CP136336">
    <property type="protein sequence ID" value="WOB10626.1"/>
    <property type="molecule type" value="Genomic_DNA"/>
</dbReference>
<dbReference type="EC" id="6.2.1.3" evidence="5"/>
<keyword evidence="4" id="KW-0472">Membrane</keyword>
<evidence type="ECO:0000256" key="3">
    <source>
        <dbReference type="ARBA" id="ARBA00022598"/>
    </source>
</evidence>
<evidence type="ECO:0000259" key="9">
    <source>
        <dbReference type="Pfam" id="PF13193"/>
    </source>
</evidence>
<accession>A0ABZ0D1K0</accession>
<proteinExistence type="predicted"/>
<evidence type="ECO:0000256" key="1">
    <source>
        <dbReference type="ARBA" id="ARBA00004170"/>
    </source>
</evidence>
<dbReference type="Gene3D" id="3.30.300.30">
    <property type="match status" value="1"/>
</dbReference>
<dbReference type="InterPro" id="IPR042099">
    <property type="entry name" value="ANL_N_sf"/>
</dbReference>
<comment type="subcellular location">
    <subcellularLocation>
        <location evidence="1">Membrane</location>
        <topology evidence="1">Peripheral membrane protein</topology>
    </subcellularLocation>
</comment>
<dbReference type="InterPro" id="IPR000873">
    <property type="entry name" value="AMP-dep_synth/lig_dom"/>
</dbReference>
<dbReference type="InterPro" id="IPR045851">
    <property type="entry name" value="AMP-bd_C_sf"/>
</dbReference>
<dbReference type="InterPro" id="IPR050237">
    <property type="entry name" value="ATP-dep_AMP-bd_enzyme"/>
</dbReference>
<keyword evidence="3" id="KW-0436">Ligase</keyword>
<sequence length="577" mass="62205">MDKPWIKHYPPGVPAEIDPHPFPSLGDFFDDCCERFGARQAFVNLGSGLSYDEANRLVQRFAGYLQGLGLPKGARVAVMMPNSLQYPIAVFGVLRAGLTVVNVNPMYTASELAVQLGNAQASAIVVFENFAHTLQQALPMLPALKHVIVTQIGDLFPQPRRWVTNFVVRDVKGMVPAWSIPGATPLRDALAIGHQRGFTSVPVSPGDLAFIQYTGGTTGRPKGAALTHGNLMANVEQTTAWLAGALKLGEETVITALPLYHVFALTANLMMFLKLGGTNVLVSDPRDIPHFVELLHKTRFTVITGVNTLFNALLNAPHFDAVVKSNAGALKLSVAGGMAVQRPVAERWQQAMGVPIVEGYGLSETSPIVCANPVNAPAFTGKLGLPIPSTEVAIMDEYSRPLPLGETGEICVRGPQVMRGYWGAPDETAKVFIDGGWLRTGDIGRMDDQGYVQFVDRAKDLVVVSGFKAYPAEIEEVVRTCPGVADCGVVGVPDAAAGEAVALVVVRSDPGLTEETVREHCRQHLTRYKQPSIVVFRDELPRTSFGKVLRRQLRDDLVRLTHEVGLGASAASTAQPH</sequence>
<dbReference type="InterPro" id="IPR025110">
    <property type="entry name" value="AMP-bd_C"/>
</dbReference>
<dbReference type="PROSITE" id="PS00455">
    <property type="entry name" value="AMP_BINDING"/>
    <property type="match status" value="1"/>
</dbReference>
<dbReference type="Proteomes" id="UP001303946">
    <property type="component" value="Chromosome"/>
</dbReference>
<evidence type="ECO:0000313" key="11">
    <source>
        <dbReference type="Proteomes" id="UP001303946"/>
    </source>
</evidence>
<evidence type="ECO:0000256" key="4">
    <source>
        <dbReference type="ARBA" id="ARBA00023136"/>
    </source>
</evidence>
<gene>
    <name evidence="10" type="ORF">RXV79_11335</name>
</gene>
<feature type="domain" description="AMP-dependent synthetase/ligase" evidence="8">
    <location>
        <begin position="29"/>
        <end position="422"/>
    </location>
</feature>
<dbReference type="Pfam" id="PF00501">
    <property type="entry name" value="AMP-binding"/>
    <property type="match status" value="1"/>
</dbReference>
<evidence type="ECO:0000256" key="5">
    <source>
        <dbReference type="ARBA" id="ARBA00026121"/>
    </source>
</evidence>
<protein>
    <recommendedName>
        <fullName evidence="6">Long-chain-fatty-acid--CoA ligase</fullName>
        <ecNumber evidence="5">6.2.1.3</ecNumber>
    </recommendedName>
    <alternativeName>
        <fullName evidence="7">Long-chain acyl-CoA synthetase</fullName>
    </alternativeName>
</protein>
<evidence type="ECO:0000313" key="10">
    <source>
        <dbReference type="EMBL" id="WOB10626.1"/>
    </source>
</evidence>
<evidence type="ECO:0000259" key="8">
    <source>
        <dbReference type="Pfam" id="PF00501"/>
    </source>
</evidence>
<reference evidence="10 11" key="1">
    <citation type="submission" date="2023-10" db="EMBL/GenBank/DDBJ databases">
        <title>Bacteria for the degradation of biodegradable plastic PBAT(Polybutylene adipate terephthalate).</title>
        <authorList>
            <person name="Weon H.-Y."/>
            <person name="Yeon J."/>
        </authorList>
    </citation>
    <scope>NUCLEOTIDE SEQUENCE [LARGE SCALE GENOMIC DNA]</scope>
    <source>
        <strain evidence="10 11">SBD 7-3</strain>
    </source>
</reference>
<dbReference type="Gene3D" id="3.40.50.12780">
    <property type="entry name" value="N-terminal domain of ligase-like"/>
    <property type="match status" value="1"/>
</dbReference>
<evidence type="ECO:0000256" key="7">
    <source>
        <dbReference type="ARBA" id="ARBA00042773"/>
    </source>
</evidence>
<dbReference type="CDD" id="cd05936">
    <property type="entry name" value="FC-FACS_FadD_like"/>
    <property type="match status" value="1"/>
</dbReference>
<dbReference type="SUPFAM" id="SSF56801">
    <property type="entry name" value="Acetyl-CoA synthetase-like"/>
    <property type="match status" value="1"/>
</dbReference>
<feature type="domain" description="AMP-binding enzyme C-terminal" evidence="9">
    <location>
        <begin position="473"/>
        <end position="547"/>
    </location>
</feature>
<dbReference type="InterPro" id="IPR020845">
    <property type="entry name" value="AMP-binding_CS"/>
</dbReference>
<dbReference type="PANTHER" id="PTHR43767:SF8">
    <property type="entry name" value="LONG-CHAIN-FATTY-ACID--COA LIGASE"/>
    <property type="match status" value="1"/>
</dbReference>